<dbReference type="SUPFAM" id="SSF51069">
    <property type="entry name" value="Carbonic anhydrase"/>
    <property type="match status" value="1"/>
</dbReference>
<dbReference type="AlphaFoldDB" id="A0A3S3SQU0"/>
<dbReference type="PROSITE" id="PS51144">
    <property type="entry name" value="ALPHA_CA_2"/>
    <property type="match status" value="1"/>
</dbReference>
<dbReference type="PANTHER" id="PTHR18952:SF208">
    <property type="entry name" value="CARBONIC ANHYDRASE XA-RELATED"/>
    <property type="match status" value="1"/>
</dbReference>
<accession>A0A3S3SQU0</accession>
<comment type="caution">
    <text evidence="4">The sequence shown here is derived from an EMBL/GenBank/DDBJ whole genome shotgun (WGS) entry which is preliminary data.</text>
</comment>
<evidence type="ECO:0000313" key="4">
    <source>
        <dbReference type="EMBL" id="RWS17749.1"/>
    </source>
</evidence>
<organism evidence="4 5">
    <name type="scientific">Dinothrombium tinctorium</name>
    <dbReference type="NCBI Taxonomy" id="1965070"/>
    <lineage>
        <taxon>Eukaryota</taxon>
        <taxon>Metazoa</taxon>
        <taxon>Ecdysozoa</taxon>
        <taxon>Arthropoda</taxon>
        <taxon>Chelicerata</taxon>
        <taxon>Arachnida</taxon>
        <taxon>Acari</taxon>
        <taxon>Acariformes</taxon>
        <taxon>Trombidiformes</taxon>
        <taxon>Prostigmata</taxon>
        <taxon>Anystina</taxon>
        <taxon>Parasitengona</taxon>
        <taxon>Trombidioidea</taxon>
        <taxon>Trombidiidae</taxon>
        <taxon>Dinothrombium</taxon>
    </lineage>
</organism>
<evidence type="ECO:0000256" key="2">
    <source>
        <dbReference type="SAM" id="SignalP"/>
    </source>
</evidence>
<comment type="similarity">
    <text evidence="1">Belongs to the alpha-carbonic anhydrase family.</text>
</comment>
<dbReference type="GO" id="GO:0004089">
    <property type="term" value="F:carbonate dehydratase activity"/>
    <property type="evidence" value="ECO:0007669"/>
    <property type="project" value="InterPro"/>
</dbReference>
<dbReference type="PANTHER" id="PTHR18952">
    <property type="entry name" value="CARBONIC ANHYDRASE"/>
    <property type="match status" value="1"/>
</dbReference>
<keyword evidence="5" id="KW-1185">Reference proteome</keyword>
<dbReference type="Gene3D" id="3.10.200.10">
    <property type="entry name" value="Alpha carbonic anhydrase"/>
    <property type="match status" value="1"/>
</dbReference>
<gene>
    <name evidence="4" type="ORF">B4U79_02515</name>
</gene>
<dbReference type="Pfam" id="PF00194">
    <property type="entry name" value="Carb_anhydrase"/>
    <property type="match status" value="1"/>
</dbReference>
<proteinExistence type="inferred from homology"/>
<feature type="chain" id="PRO_5018779431" evidence="2">
    <location>
        <begin position="23"/>
        <end position="294"/>
    </location>
</feature>
<feature type="domain" description="Alpha-carbonic anhydrase" evidence="3">
    <location>
        <begin position="25"/>
        <end position="285"/>
    </location>
</feature>
<evidence type="ECO:0000313" key="5">
    <source>
        <dbReference type="Proteomes" id="UP000285301"/>
    </source>
</evidence>
<protein>
    <submittedName>
        <fullName evidence="4">Carbonic anhydrase-related protein 10-like protein</fullName>
    </submittedName>
</protein>
<dbReference type="STRING" id="1965070.A0A3S3SQU0"/>
<dbReference type="GO" id="GO:0008270">
    <property type="term" value="F:zinc ion binding"/>
    <property type="evidence" value="ECO:0007669"/>
    <property type="project" value="InterPro"/>
</dbReference>
<sequence>MKFKISSLLFFALCLRPNTSSSWDEWWAYEGISGPNYWGLLNPEWILCNKGKHQSPINIIPEKLVFDPSLSRLKLSSDYVNGSVRNTGRGILLKISKDSKVVISDGPLSYDYRFEHILLHYGHENSRGSEHRINGFTFAGELQLYAYNTHLYSNWSEAEVKSHGIMAIAILIKLTNYEHPEDNQQLLQMIHALKNLSSKTSQSQQIYNFSISDLLSESLKYYITYEGSLTKPSCSENVQWIILNKPIYISGHQLRLLRNLMESKGLGDNFRPIQPLSQRCVRTNIDFNNVCVKV</sequence>
<dbReference type="OrthoDB" id="5978072at2759"/>
<dbReference type="InterPro" id="IPR001148">
    <property type="entry name" value="CA_dom"/>
</dbReference>
<evidence type="ECO:0000259" key="3">
    <source>
        <dbReference type="PROSITE" id="PS51144"/>
    </source>
</evidence>
<dbReference type="InterPro" id="IPR023561">
    <property type="entry name" value="Carbonic_anhydrase_a-class"/>
</dbReference>
<keyword evidence="2" id="KW-0732">Signal</keyword>
<dbReference type="Proteomes" id="UP000285301">
    <property type="component" value="Unassembled WGS sequence"/>
</dbReference>
<dbReference type="GO" id="GO:0006730">
    <property type="term" value="P:one-carbon metabolic process"/>
    <property type="evidence" value="ECO:0007669"/>
    <property type="project" value="TreeGrafter"/>
</dbReference>
<dbReference type="EMBL" id="NCKU01000040">
    <property type="protein sequence ID" value="RWS17749.1"/>
    <property type="molecule type" value="Genomic_DNA"/>
</dbReference>
<evidence type="ECO:0000256" key="1">
    <source>
        <dbReference type="ARBA" id="ARBA00010718"/>
    </source>
</evidence>
<feature type="signal peptide" evidence="2">
    <location>
        <begin position="1"/>
        <end position="22"/>
    </location>
</feature>
<name>A0A3S3SQU0_9ACAR</name>
<dbReference type="SMART" id="SM01057">
    <property type="entry name" value="Carb_anhydrase"/>
    <property type="match status" value="1"/>
</dbReference>
<reference evidence="4 5" key="1">
    <citation type="journal article" date="2018" name="Gigascience">
        <title>Genomes of trombidid mites reveal novel predicted allergens and laterally-transferred genes associated with secondary metabolism.</title>
        <authorList>
            <person name="Dong X."/>
            <person name="Chaisiri K."/>
            <person name="Xia D."/>
            <person name="Armstrong S.D."/>
            <person name="Fang Y."/>
            <person name="Donnelly M.J."/>
            <person name="Kadowaki T."/>
            <person name="McGarry J.W."/>
            <person name="Darby A.C."/>
            <person name="Makepeace B.L."/>
        </authorList>
    </citation>
    <scope>NUCLEOTIDE SEQUENCE [LARGE SCALE GENOMIC DNA]</scope>
    <source>
        <strain evidence="4">UoL-WK</strain>
    </source>
</reference>
<dbReference type="InterPro" id="IPR036398">
    <property type="entry name" value="CA_dom_sf"/>
</dbReference>